<accession>A0A5K4F5P2</accession>
<dbReference type="WBParaSite" id="Smp_312620.2">
    <property type="protein sequence ID" value="Smp_312620.2"/>
    <property type="gene ID" value="Smp_312620"/>
</dbReference>
<evidence type="ECO:0000256" key="5">
    <source>
        <dbReference type="ARBA" id="ARBA00023136"/>
    </source>
</evidence>
<dbReference type="PANTHER" id="PTHR20855">
    <property type="entry name" value="ADIPOR/PROGESTIN RECEPTOR-RELATED"/>
    <property type="match status" value="1"/>
</dbReference>
<name>A0A5K4F5P2_SCHMA</name>
<dbReference type="GO" id="GO:0016020">
    <property type="term" value="C:membrane"/>
    <property type="evidence" value="ECO:0007669"/>
    <property type="project" value="UniProtKB-SubCell"/>
</dbReference>
<evidence type="ECO:0000256" key="2">
    <source>
        <dbReference type="ARBA" id="ARBA00007018"/>
    </source>
</evidence>
<organism evidence="6">
    <name type="scientific">Schistosoma mansoni</name>
    <name type="common">Blood fluke</name>
    <dbReference type="NCBI Taxonomy" id="6183"/>
    <lineage>
        <taxon>Eukaryota</taxon>
        <taxon>Metazoa</taxon>
        <taxon>Spiralia</taxon>
        <taxon>Lophotrochozoa</taxon>
        <taxon>Platyhelminthes</taxon>
        <taxon>Trematoda</taxon>
        <taxon>Digenea</taxon>
        <taxon>Strigeidida</taxon>
        <taxon>Schistosomatoidea</taxon>
        <taxon>Schistosomatidae</taxon>
        <taxon>Schistosoma</taxon>
    </lineage>
</organism>
<evidence type="ECO:0000256" key="3">
    <source>
        <dbReference type="ARBA" id="ARBA00022692"/>
    </source>
</evidence>
<comment type="subcellular location">
    <subcellularLocation>
        <location evidence="1">Membrane</location>
        <topology evidence="1">Multi-pass membrane protein</topology>
    </subcellularLocation>
</comment>
<reference evidence="6" key="1">
    <citation type="submission" date="2019-11" db="UniProtKB">
        <authorList>
            <consortium name="WormBaseParasite"/>
        </authorList>
    </citation>
    <scope>IDENTIFICATION</scope>
    <source>
        <strain evidence="6">Puerto Rican</strain>
    </source>
</reference>
<keyword evidence="3" id="KW-0812">Transmembrane</keyword>
<keyword evidence="4" id="KW-1133">Transmembrane helix</keyword>
<dbReference type="FunCoup" id="A0A5K4F5P2">
    <property type="interactions" value="115"/>
</dbReference>
<evidence type="ECO:0000256" key="1">
    <source>
        <dbReference type="ARBA" id="ARBA00004141"/>
    </source>
</evidence>
<sequence>MFSMGRTWKWKNSPAQPGKAYHPTTVEHLANCISHVPCVPLGVAGMIKLCSKADTYSKSVAAIVYGLAIVSLFFASSVFHLFSLFYINGRLRSTLQLCDRIVICLFIAASYTPWLLLRDFHASWGLTALWSVWIAAIFGGAFQYVYLDRFQSVELMIYLAISICPAYSFIYMHEQSGLPLLITGALFYLFGVIFFKLDGHIPLAHAIWHCCVFIAIFLQFNAVDTFLITN</sequence>
<dbReference type="PANTHER" id="PTHR20855:SF3">
    <property type="entry name" value="LD03007P"/>
    <property type="match status" value="1"/>
</dbReference>
<comment type="similarity">
    <text evidence="2">Belongs to the ADIPOR family.</text>
</comment>
<proteinExistence type="inferred from homology"/>
<dbReference type="AlphaFoldDB" id="A0A5K4F5P2"/>
<evidence type="ECO:0000313" key="6">
    <source>
        <dbReference type="WBParaSite" id="Smp_312620.2"/>
    </source>
</evidence>
<keyword evidence="5" id="KW-0472">Membrane</keyword>
<protein>
    <submittedName>
        <fullName evidence="6">Uncharacterized protein</fullName>
    </submittedName>
</protein>
<dbReference type="InterPro" id="IPR004254">
    <property type="entry name" value="AdipoR/HlyIII-related"/>
</dbReference>
<dbReference type="Pfam" id="PF03006">
    <property type="entry name" value="HlyIII"/>
    <property type="match status" value="1"/>
</dbReference>
<dbReference type="SMR" id="A0A5K4F5P2"/>
<evidence type="ECO:0000256" key="4">
    <source>
        <dbReference type="ARBA" id="ARBA00022989"/>
    </source>
</evidence>